<reference evidence="2" key="1">
    <citation type="submission" date="2022-11" db="EMBL/GenBank/DDBJ databases">
        <authorList>
            <person name="Petersen C."/>
        </authorList>
    </citation>
    <scope>NUCLEOTIDE SEQUENCE</scope>
    <source>
        <strain evidence="2">IBT 34128</strain>
    </source>
</reference>
<dbReference type="AlphaFoldDB" id="A0A9W9G967"/>
<evidence type="ECO:0000313" key="3">
    <source>
        <dbReference type="Proteomes" id="UP001141434"/>
    </source>
</evidence>
<feature type="compositionally biased region" description="Basic and acidic residues" evidence="1">
    <location>
        <begin position="108"/>
        <end position="121"/>
    </location>
</feature>
<dbReference type="RefSeq" id="XP_056515544.1">
    <property type="nucleotide sequence ID" value="XM_056650694.1"/>
</dbReference>
<keyword evidence="3" id="KW-1185">Reference proteome</keyword>
<comment type="caution">
    <text evidence="2">The sequence shown here is derived from an EMBL/GenBank/DDBJ whole genome shotgun (WGS) entry which is preliminary data.</text>
</comment>
<evidence type="ECO:0000256" key="1">
    <source>
        <dbReference type="SAM" id="MobiDB-lite"/>
    </source>
</evidence>
<organism evidence="2 3">
    <name type="scientific">Penicillium alfredii</name>
    <dbReference type="NCBI Taxonomy" id="1506179"/>
    <lineage>
        <taxon>Eukaryota</taxon>
        <taxon>Fungi</taxon>
        <taxon>Dikarya</taxon>
        <taxon>Ascomycota</taxon>
        <taxon>Pezizomycotina</taxon>
        <taxon>Eurotiomycetes</taxon>
        <taxon>Eurotiomycetidae</taxon>
        <taxon>Eurotiales</taxon>
        <taxon>Aspergillaceae</taxon>
        <taxon>Penicillium</taxon>
    </lineage>
</organism>
<sequence>MFDPFNFCLKTSVGISEIRGLRNARVLGWGCGGIRGHRDAWPASPKTALTSSDRLHFQRPEYPWIESMTCLRIIRARRVQPHRLPRARSVATGPRPVQIASSPGFSASHRDVPRERSELGS</sequence>
<name>A0A9W9G967_9EURO</name>
<proteinExistence type="predicted"/>
<dbReference type="EMBL" id="JAPMSZ010000001">
    <property type="protein sequence ID" value="KAJ5114351.1"/>
    <property type="molecule type" value="Genomic_DNA"/>
</dbReference>
<gene>
    <name evidence="2" type="ORF">NUU61_000110</name>
</gene>
<reference evidence="2" key="2">
    <citation type="journal article" date="2023" name="IMA Fungus">
        <title>Comparative genomic study of the Penicillium genus elucidates a diverse pangenome and 15 lateral gene transfer events.</title>
        <authorList>
            <person name="Petersen C."/>
            <person name="Sorensen T."/>
            <person name="Nielsen M.R."/>
            <person name="Sondergaard T.E."/>
            <person name="Sorensen J.L."/>
            <person name="Fitzpatrick D.A."/>
            <person name="Frisvad J.C."/>
            <person name="Nielsen K.L."/>
        </authorList>
    </citation>
    <scope>NUCLEOTIDE SEQUENCE</scope>
    <source>
        <strain evidence="2">IBT 34128</strain>
    </source>
</reference>
<feature type="region of interest" description="Disordered" evidence="1">
    <location>
        <begin position="83"/>
        <end position="121"/>
    </location>
</feature>
<dbReference type="Proteomes" id="UP001141434">
    <property type="component" value="Unassembled WGS sequence"/>
</dbReference>
<protein>
    <submittedName>
        <fullName evidence="2">Uncharacterized protein</fullName>
    </submittedName>
</protein>
<accession>A0A9W9G967</accession>
<evidence type="ECO:0000313" key="2">
    <source>
        <dbReference type="EMBL" id="KAJ5114351.1"/>
    </source>
</evidence>
<dbReference type="GeneID" id="81389862"/>